<dbReference type="Proteomes" id="UP000463949">
    <property type="component" value="Chromosome"/>
</dbReference>
<dbReference type="KEGG" id="hmd:CTT34_02935"/>
<dbReference type="SUPFAM" id="SSF101756">
    <property type="entry name" value="Hypothetical protein YgiW"/>
    <property type="match status" value="1"/>
</dbReference>
<gene>
    <name evidence="2" type="ORF">CTT34_02935</name>
</gene>
<organism evidence="2 3">
    <name type="scientific">Vreelandella aquamarina</name>
    <dbReference type="NCBI Taxonomy" id="77097"/>
    <lineage>
        <taxon>Bacteria</taxon>
        <taxon>Pseudomonadati</taxon>
        <taxon>Pseudomonadota</taxon>
        <taxon>Gammaproteobacteria</taxon>
        <taxon>Oceanospirillales</taxon>
        <taxon>Halomonadaceae</taxon>
        <taxon>Vreelandella</taxon>
    </lineage>
</organism>
<reference evidence="2 3" key="1">
    <citation type="submission" date="2017-10" db="EMBL/GenBank/DDBJ databases">
        <title>Coral associated bacteria.</title>
        <authorList>
            <person name="Wang X."/>
        </authorList>
    </citation>
    <scope>NUCLEOTIDE SEQUENCE [LARGE SCALE GENOMIC DNA]</scope>
    <source>
        <strain evidence="2 3">SCSIO 43005</strain>
    </source>
</reference>
<dbReference type="EMBL" id="CP024621">
    <property type="protein sequence ID" value="QHD48712.1"/>
    <property type="molecule type" value="Genomic_DNA"/>
</dbReference>
<dbReference type="AlphaFoldDB" id="A0A857GHK0"/>
<evidence type="ECO:0000313" key="3">
    <source>
        <dbReference type="Proteomes" id="UP000463949"/>
    </source>
</evidence>
<dbReference type="RefSeq" id="WP_159341054.1">
    <property type="nucleotide sequence ID" value="NZ_CP024621.1"/>
</dbReference>
<evidence type="ECO:0000313" key="2">
    <source>
        <dbReference type="EMBL" id="QHD48712.1"/>
    </source>
</evidence>
<protein>
    <submittedName>
        <fullName evidence="2">Uncharacterized protein</fullName>
    </submittedName>
</protein>
<evidence type="ECO:0000256" key="1">
    <source>
        <dbReference type="SAM" id="MobiDB-lite"/>
    </source>
</evidence>
<feature type="region of interest" description="Disordered" evidence="1">
    <location>
        <begin position="136"/>
        <end position="155"/>
    </location>
</feature>
<accession>A0A857GHK0</accession>
<name>A0A857GHK0_9GAMM</name>
<dbReference type="OrthoDB" id="8137968at2"/>
<proteinExistence type="predicted"/>
<dbReference type="InterPro" id="IPR036700">
    <property type="entry name" value="BOBF_sf"/>
</dbReference>
<sequence>MICSIVLLKRRVWLPWVNTMRGLLLCTLTLPLLGLPVLAAPPSLETPATPIATAQSAGVYLNGRISERFGNSFILEDESGRVLVDTWPEGRSALTANAGDEIGVFGLPTGQRMQARWLVIGETLVEVEEPYASRLPGDRLNRSAPVSAPPLTERPNSDAFFMQRAEQAGYQPLGGVEYKPRHVELRAMNPYGEAVELHMEFSGDIYKERHRE</sequence>